<evidence type="ECO:0000313" key="1">
    <source>
        <dbReference type="EMBL" id="EQB57011.1"/>
    </source>
</evidence>
<protein>
    <submittedName>
        <fullName evidence="1">Uncharacterized protein</fullName>
    </submittedName>
</protein>
<evidence type="ECO:0000313" key="2">
    <source>
        <dbReference type="Proteomes" id="UP000015530"/>
    </source>
</evidence>
<dbReference type="HOGENOM" id="CLU_222328_0_0_1"/>
<reference evidence="2" key="1">
    <citation type="journal article" date="2013" name="Mol. Plant Microbe Interact.">
        <title>Global aspects of pacC regulation of pathogenicity genes in Colletotrichum gloeosporioides as revealed by transcriptome analysis.</title>
        <authorList>
            <person name="Alkan N."/>
            <person name="Meng X."/>
            <person name="Friedlander G."/>
            <person name="Reuveni E."/>
            <person name="Sukno S."/>
            <person name="Sherman A."/>
            <person name="Thon M."/>
            <person name="Fluhr R."/>
            <person name="Prusky D."/>
        </authorList>
    </citation>
    <scope>NUCLEOTIDE SEQUENCE [LARGE SCALE GENOMIC DNA]</scope>
    <source>
        <strain evidence="2">Cg-14</strain>
    </source>
</reference>
<proteinExistence type="predicted"/>
<sequence length="17" mass="1919">MITLIVILLRLPPLVLT</sequence>
<dbReference type="Proteomes" id="UP000015530">
    <property type="component" value="Unassembled WGS sequence"/>
</dbReference>
<organism evidence="1 2">
    <name type="scientific">Colletotrichum gloeosporioides (strain Cg-14)</name>
    <name type="common">Anthracnose fungus</name>
    <name type="synonym">Glomerella cingulata</name>
    <dbReference type="NCBI Taxonomy" id="1237896"/>
    <lineage>
        <taxon>Eukaryota</taxon>
        <taxon>Fungi</taxon>
        <taxon>Dikarya</taxon>
        <taxon>Ascomycota</taxon>
        <taxon>Pezizomycotina</taxon>
        <taxon>Sordariomycetes</taxon>
        <taxon>Hypocreomycetidae</taxon>
        <taxon>Glomerellales</taxon>
        <taxon>Glomerellaceae</taxon>
        <taxon>Colletotrichum</taxon>
        <taxon>Colletotrichum gloeosporioides species complex</taxon>
    </lineage>
</organism>
<comment type="caution">
    <text evidence="1">The sequence shown here is derived from an EMBL/GenBank/DDBJ whole genome shotgun (WGS) entry which is preliminary data.</text>
</comment>
<accession>T0LZQ3</accession>
<dbReference type="AlphaFoldDB" id="T0LZQ3"/>
<gene>
    <name evidence="1" type="ORF">CGLO_02921</name>
</gene>
<name>T0LZQ3_COLGC</name>
<dbReference type="EMBL" id="AMYD01000604">
    <property type="protein sequence ID" value="EQB57011.1"/>
    <property type="molecule type" value="Genomic_DNA"/>
</dbReference>